<protein>
    <submittedName>
        <fullName evidence="1">Uncharacterized protein</fullName>
    </submittedName>
</protein>
<evidence type="ECO:0000313" key="2">
    <source>
        <dbReference type="Proteomes" id="UP000283479"/>
    </source>
</evidence>
<proteinExistence type="predicted"/>
<dbReference type="Proteomes" id="UP000283479">
    <property type="component" value="Unassembled WGS sequence"/>
</dbReference>
<evidence type="ECO:0000313" key="1">
    <source>
        <dbReference type="EMBL" id="RVW03030.1"/>
    </source>
</evidence>
<dbReference type="AlphaFoldDB" id="A0A3S3AEW5"/>
<gene>
    <name evidence="1" type="ORF">EGT50_09995</name>
</gene>
<accession>A0A3S3AEW5</accession>
<sequence>MMLWDCSHCGATRYAACGQVCLPAQRIDPQEFRAKRIRRDRAQRDMTDAAATAAWAEEAGL</sequence>
<organism evidence="1 2">
    <name type="scientific">Rhodococcus xishaensis</name>
    <dbReference type="NCBI Taxonomy" id="2487364"/>
    <lineage>
        <taxon>Bacteria</taxon>
        <taxon>Bacillati</taxon>
        <taxon>Actinomycetota</taxon>
        <taxon>Actinomycetes</taxon>
        <taxon>Mycobacteriales</taxon>
        <taxon>Nocardiaceae</taxon>
        <taxon>Rhodococcus</taxon>
    </lineage>
</organism>
<reference evidence="1 2" key="1">
    <citation type="submission" date="2018-11" db="EMBL/GenBank/DDBJ databases">
        <title>Rhodococcus spongicola sp. nov. and Rhodococcus xishaensis sp. nov. from marine sponges.</title>
        <authorList>
            <person name="Li L."/>
            <person name="Lin H.W."/>
        </authorList>
    </citation>
    <scope>NUCLEOTIDE SEQUENCE [LARGE SCALE GENOMIC DNA]</scope>
    <source>
        <strain evidence="1 2">LHW51113</strain>
    </source>
</reference>
<comment type="caution">
    <text evidence="1">The sequence shown here is derived from an EMBL/GenBank/DDBJ whole genome shotgun (WGS) entry which is preliminary data.</text>
</comment>
<name>A0A3S3AEW5_9NOCA</name>
<keyword evidence="2" id="KW-1185">Reference proteome</keyword>
<dbReference type="EMBL" id="RKLO01000003">
    <property type="protein sequence ID" value="RVW03030.1"/>
    <property type="molecule type" value="Genomic_DNA"/>
</dbReference>